<dbReference type="GO" id="GO:0020037">
    <property type="term" value="F:heme binding"/>
    <property type="evidence" value="ECO:0007669"/>
    <property type="project" value="InterPro"/>
</dbReference>
<dbReference type="GO" id="GO:0005506">
    <property type="term" value="F:iron ion binding"/>
    <property type="evidence" value="ECO:0007669"/>
    <property type="project" value="InterPro"/>
</dbReference>
<evidence type="ECO:0000256" key="1">
    <source>
        <dbReference type="ARBA" id="ARBA00001971"/>
    </source>
</evidence>
<evidence type="ECO:0000256" key="13">
    <source>
        <dbReference type="ARBA" id="ARBA00023136"/>
    </source>
</evidence>
<dbReference type="PANTHER" id="PTHR24292:SF54">
    <property type="entry name" value="CYP9F3-RELATED"/>
    <property type="match status" value="1"/>
</dbReference>
<evidence type="ECO:0000256" key="7">
    <source>
        <dbReference type="ARBA" id="ARBA00022723"/>
    </source>
</evidence>
<evidence type="ECO:0000256" key="4">
    <source>
        <dbReference type="ARBA" id="ARBA00010617"/>
    </source>
</evidence>
<evidence type="ECO:0000256" key="12">
    <source>
        <dbReference type="ARBA" id="ARBA00023033"/>
    </source>
</evidence>
<dbReference type="PANTHER" id="PTHR24292">
    <property type="entry name" value="CYTOCHROME P450"/>
    <property type="match status" value="1"/>
</dbReference>
<sequence length="537" mass="61761">LFGTFALTQLRVRSRAANPISTSTNCSHYQCNVVSFALLSYINRIKSNAPIINTKLATTVTSTKMFIYLPTLITFICGLYLYFTRGFDFWKVRNVKGPNPIPFFGNYIDVFFRRKHIGVLYHDIYKQYPDEKVVGLFRMMSPTLLIRDLDIVKQVLIKDFESFPDRGVYYSKQKLGTNLFHADVEVMKALRKHLTAVFTSNKFKTNFDMLVNRAEQFSEYVGRINQANGELLVSDLKPYDDTNPICDVLDEGIQKPSYFTELELLFPGSLTKFDLSIFPDKITQYFKGIIEAGATLRVTEKSEKNRAIDVMMERSMPLRKEMAKKKLLVEITDELLAAQAFIFFFAGYGNNSLLTSYALYYLAKNSEKQDILIQEIDEVLLKHDGKFSYEALKEMKDFTSTPLTNAVVRNAARDVQLEGTDIIIPKNTILAISPYSFQHDEKYFPEPEKFKPERFSAENVRELHPCAMLSFGLGPRSCLGSKFAQLQFSICIVKILLKYRVECTKNTPETLSYTPMRLLLTPNERINLRLVSRDKSY</sequence>
<keyword evidence="13 17" id="KW-0472">Membrane</keyword>
<evidence type="ECO:0000256" key="10">
    <source>
        <dbReference type="ARBA" id="ARBA00023002"/>
    </source>
</evidence>
<comment type="caution">
    <text evidence="18">The sequence shown here is derived from an EMBL/GenBank/DDBJ whole genome shotgun (WGS) entry which is preliminary data.</text>
</comment>
<evidence type="ECO:0000313" key="19">
    <source>
        <dbReference type="Proteomes" id="UP000648187"/>
    </source>
</evidence>
<dbReference type="InterPro" id="IPR050476">
    <property type="entry name" value="Insect_CytP450_Detox"/>
</dbReference>
<evidence type="ECO:0000256" key="17">
    <source>
        <dbReference type="SAM" id="Phobius"/>
    </source>
</evidence>
<keyword evidence="19" id="KW-1185">Reference proteome</keyword>
<accession>A0A835GCX4</accession>
<name>A0A835GCX4_SPOEX</name>
<evidence type="ECO:0000256" key="16">
    <source>
        <dbReference type="RuleBase" id="RU000461"/>
    </source>
</evidence>
<keyword evidence="9" id="KW-0492">Microsome</keyword>
<keyword evidence="17" id="KW-0812">Transmembrane</keyword>
<evidence type="ECO:0000256" key="5">
    <source>
        <dbReference type="ARBA" id="ARBA00012109"/>
    </source>
</evidence>
<dbReference type="Gene3D" id="1.10.630.10">
    <property type="entry name" value="Cytochrome P450"/>
    <property type="match status" value="1"/>
</dbReference>
<evidence type="ECO:0000256" key="14">
    <source>
        <dbReference type="ARBA" id="ARBA00047827"/>
    </source>
</evidence>
<keyword evidence="17" id="KW-1133">Transmembrane helix</keyword>
<dbReference type="SUPFAM" id="SSF48264">
    <property type="entry name" value="Cytochrome P450"/>
    <property type="match status" value="1"/>
</dbReference>
<dbReference type="GO" id="GO:0016712">
    <property type="term" value="F:oxidoreductase activity, acting on paired donors, with incorporation or reduction of molecular oxygen, reduced flavin or flavoprotein as one donor, and incorporation of one atom of oxygen"/>
    <property type="evidence" value="ECO:0007669"/>
    <property type="project" value="UniProtKB-EC"/>
</dbReference>
<dbReference type="EMBL" id="JACKWZ010000196">
    <property type="protein sequence ID" value="KAF9412226.1"/>
    <property type="molecule type" value="Genomic_DNA"/>
</dbReference>
<keyword evidence="6 15" id="KW-0349">Heme</keyword>
<dbReference type="Proteomes" id="UP000648187">
    <property type="component" value="Unassembled WGS sequence"/>
</dbReference>
<dbReference type="InterPro" id="IPR017972">
    <property type="entry name" value="Cyt_P450_CS"/>
</dbReference>
<keyword evidence="12 16" id="KW-0503">Monooxygenase</keyword>
<feature type="non-terminal residue" evidence="18">
    <location>
        <position position="1"/>
    </location>
</feature>
<keyword evidence="10 16" id="KW-0560">Oxidoreductase</keyword>
<evidence type="ECO:0000256" key="9">
    <source>
        <dbReference type="ARBA" id="ARBA00022848"/>
    </source>
</evidence>
<dbReference type="InterPro" id="IPR002401">
    <property type="entry name" value="Cyt_P450_E_grp-I"/>
</dbReference>
<evidence type="ECO:0000256" key="6">
    <source>
        <dbReference type="ARBA" id="ARBA00022617"/>
    </source>
</evidence>
<dbReference type="PRINTS" id="PR00463">
    <property type="entry name" value="EP450I"/>
</dbReference>
<dbReference type="AlphaFoldDB" id="A0A835GCX4"/>
<keyword evidence="7 15" id="KW-0479">Metal-binding</keyword>
<evidence type="ECO:0000256" key="2">
    <source>
        <dbReference type="ARBA" id="ARBA00004174"/>
    </source>
</evidence>
<keyword evidence="11 15" id="KW-0408">Iron</keyword>
<evidence type="ECO:0000313" key="18">
    <source>
        <dbReference type="EMBL" id="KAF9412226.1"/>
    </source>
</evidence>
<dbReference type="GO" id="GO:0005789">
    <property type="term" value="C:endoplasmic reticulum membrane"/>
    <property type="evidence" value="ECO:0007669"/>
    <property type="project" value="UniProtKB-SubCell"/>
</dbReference>
<evidence type="ECO:0000256" key="3">
    <source>
        <dbReference type="ARBA" id="ARBA00004406"/>
    </source>
</evidence>
<feature type="binding site" description="axial binding residue" evidence="15">
    <location>
        <position position="478"/>
    </location>
    <ligand>
        <name>heme</name>
        <dbReference type="ChEBI" id="CHEBI:30413"/>
    </ligand>
    <ligandPart>
        <name>Fe</name>
        <dbReference type="ChEBI" id="CHEBI:18248"/>
    </ligandPart>
</feature>
<dbReference type="InterPro" id="IPR036396">
    <property type="entry name" value="Cyt_P450_sf"/>
</dbReference>
<dbReference type="PROSITE" id="PS00086">
    <property type="entry name" value="CYTOCHROME_P450"/>
    <property type="match status" value="1"/>
</dbReference>
<organism evidence="18 19">
    <name type="scientific">Spodoptera exigua</name>
    <name type="common">Beet armyworm</name>
    <name type="synonym">Noctua fulgens</name>
    <dbReference type="NCBI Taxonomy" id="7107"/>
    <lineage>
        <taxon>Eukaryota</taxon>
        <taxon>Metazoa</taxon>
        <taxon>Ecdysozoa</taxon>
        <taxon>Arthropoda</taxon>
        <taxon>Hexapoda</taxon>
        <taxon>Insecta</taxon>
        <taxon>Pterygota</taxon>
        <taxon>Neoptera</taxon>
        <taxon>Endopterygota</taxon>
        <taxon>Lepidoptera</taxon>
        <taxon>Glossata</taxon>
        <taxon>Ditrysia</taxon>
        <taxon>Noctuoidea</taxon>
        <taxon>Noctuidae</taxon>
        <taxon>Amphipyrinae</taxon>
        <taxon>Spodoptera</taxon>
    </lineage>
</organism>
<comment type="similarity">
    <text evidence="4 16">Belongs to the cytochrome P450 family.</text>
</comment>
<evidence type="ECO:0000256" key="8">
    <source>
        <dbReference type="ARBA" id="ARBA00022824"/>
    </source>
</evidence>
<protein>
    <recommendedName>
        <fullName evidence="5">unspecific monooxygenase</fullName>
        <ecNumber evidence="5">1.14.14.1</ecNumber>
    </recommendedName>
</protein>
<proteinExistence type="inferred from homology"/>
<dbReference type="Pfam" id="PF00067">
    <property type="entry name" value="p450"/>
    <property type="match status" value="2"/>
</dbReference>
<comment type="subcellular location">
    <subcellularLocation>
        <location evidence="3">Endoplasmic reticulum membrane</location>
        <topology evidence="3">Peripheral membrane protein</topology>
    </subcellularLocation>
    <subcellularLocation>
        <location evidence="2">Microsome membrane</location>
        <topology evidence="2">Peripheral membrane protein</topology>
    </subcellularLocation>
</comment>
<dbReference type="InterPro" id="IPR001128">
    <property type="entry name" value="Cyt_P450"/>
</dbReference>
<reference evidence="18" key="1">
    <citation type="submission" date="2020-08" db="EMBL/GenBank/DDBJ databases">
        <title>Spodoptera exigua strain:BAW_Kor-Di-RS1 Genome sequencing and assembly.</title>
        <authorList>
            <person name="Kim J."/>
            <person name="Nam H.Y."/>
            <person name="Kwon M."/>
            <person name="Choi J.H."/>
            <person name="Cho S.R."/>
            <person name="Kim G.-H."/>
        </authorList>
    </citation>
    <scope>NUCLEOTIDE SEQUENCE</scope>
    <source>
        <strain evidence="18">BAW_Kor-Di-RS1</strain>
        <tissue evidence="18">Whole-body</tissue>
    </source>
</reference>
<keyword evidence="8" id="KW-0256">Endoplasmic reticulum</keyword>
<dbReference type="EC" id="1.14.14.1" evidence="5"/>
<evidence type="ECO:0000256" key="15">
    <source>
        <dbReference type="PIRSR" id="PIRSR602401-1"/>
    </source>
</evidence>
<evidence type="ECO:0000256" key="11">
    <source>
        <dbReference type="ARBA" id="ARBA00023004"/>
    </source>
</evidence>
<comment type="catalytic activity">
    <reaction evidence="14">
        <text>an organic molecule + reduced [NADPH--hemoprotein reductase] + O2 = an alcohol + oxidized [NADPH--hemoprotein reductase] + H2O + H(+)</text>
        <dbReference type="Rhea" id="RHEA:17149"/>
        <dbReference type="Rhea" id="RHEA-COMP:11964"/>
        <dbReference type="Rhea" id="RHEA-COMP:11965"/>
        <dbReference type="ChEBI" id="CHEBI:15377"/>
        <dbReference type="ChEBI" id="CHEBI:15378"/>
        <dbReference type="ChEBI" id="CHEBI:15379"/>
        <dbReference type="ChEBI" id="CHEBI:30879"/>
        <dbReference type="ChEBI" id="CHEBI:57618"/>
        <dbReference type="ChEBI" id="CHEBI:58210"/>
        <dbReference type="ChEBI" id="CHEBI:142491"/>
        <dbReference type="EC" id="1.14.14.1"/>
    </reaction>
</comment>
<feature type="transmembrane region" description="Helical" evidence="17">
    <location>
        <begin position="65"/>
        <end position="83"/>
    </location>
</feature>
<comment type="cofactor">
    <cofactor evidence="1 15">
        <name>heme</name>
        <dbReference type="ChEBI" id="CHEBI:30413"/>
    </cofactor>
</comment>
<gene>
    <name evidence="18" type="ORF">HW555_009211</name>
</gene>